<gene>
    <name evidence="4" type="ORF">Bpfe_010275</name>
</gene>
<reference evidence="4" key="2">
    <citation type="submission" date="2023-04" db="EMBL/GenBank/DDBJ databases">
        <authorList>
            <person name="Bu L."/>
            <person name="Lu L."/>
            <person name="Laidemitt M.R."/>
            <person name="Zhang S.M."/>
            <person name="Mutuku M."/>
            <person name="Mkoji G."/>
            <person name="Steinauer M."/>
            <person name="Loker E.S."/>
        </authorList>
    </citation>
    <scope>NUCLEOTIDE SEQUENCE</scope>
    <source>
        <strain evidence="4">KasaAsao</strain>
        <tissue evidence="4">Whole Snail</tissue>
    </source>
</reference>
<dbReference type="CDD" id="cd05468">
    <property type="entry name" value="pVHL"/>
    <property type="match status" value="1"/>
</dbReference>
<dbReference type="InterPro" id="IPR037140">
    <property type="entry name" value="VHL_beta_dom_sf"/>
</dbReference>
<keyword evidence="5" id="KW-1185">Reference proteome</keyword>
<comment type="caution">
    <text evidence="4">The sequence shown here is derived from an EMBL/GenBank/DDBJ whole genome shotgun (WGS) entry which is preliminary data.</text>
</comment>
<accession>A0AAD8FEG0</accession>
<organism evidence="4 5">
    <name type="scientific">Biomphalaria pfeifferi</name>
    <name type="common">Bloodfluke planorb</name>
    <name type="synonym">Freshwater snail</name>
    <dbReference type="NCBI Taxonomy" id="112525"/>
    <lineage>
        <taxon>Eukaryota</taxon>
        <taxon>Metazoa</taxon>
        <taxon>Spiralia</taxon>
        <taxon>Lophotrochozoa</taxon>
        <taxon>Mollusca</taxon>
        <taxon>Gastropoda</taxon>
        <taxon>Heterobranchia</taxon>
        <taxon>Euthyneura</taxon>
        <taxon>Panpulmonata</taxon>
        <taxon>Hygrophila</taxon>
        <taxon>Lymnaeoidea</taxon>
        <taxon>Planorbidae</taxon>
        <taxon>Biomphalaria</taxon>
    </lineage>
</organism>
<evidence type="ECO:0000259" key="2">
    <source>
        <dbReference type="Pfam" id="PF01847"/>
    </source>
</evidence>
<feature type="domain" description="von Hippel-Lindau disease tumour suppressor alpha" evidence="3">
    <location>
        <begin position="105"/>
        <end position="143"/>
    </location>
</feature>
<dbReference type="EMBL" id="JASAOG010000036">
    <property type="protein sequence ID" value="KAK0060441.1"/>
    <property type="molecule type" value="Genomic_DNA"/>
</dbReference>
<reference evidence="4" key="1">
    <citation type="journal article" date="2023" name="PLoS Negl. Trop. Dis.">
        <title>A genome sequence for Biomphalaria pfeifferi, the major vector snail for the human-infecting parasite Schistosoma mansoni.</title>
        <authorList>
            <person name="Bu L."/>
            <person name="Lu L."/>
            <person name="Laidemitt M.R."/>
            <person name="Zhang S.M."/>
            <person name="Mutuku M."/>
            <person name="Mkoji G."/>
            <person name="Steinauer M."/>
            <person name="Loker E.S."/>
        </authorList>
    </citation>
    <scope>NUCLEOTIDE SEQUENCE</scope>
    <source>
        <strain evidence="4">KasaAsao</strain>
    </source>
</reference>
<dbReference type="InterPro" id="IPR036208">
    <property type="entry name" value="VHL_sf"/>
</dbReference>
<sequence length="156" mass="18761">MPSLQPQSLKSLHHDLPAYITFVNRTNIFIDVVWVDYRGQFVRYYKKLPPGERLPLNTFVTHPWIAWASDTQDRINVDKSYVFYPQPWQGEQRRTIIYLDLPLLSLLDICIQKVRSLVKPEHIEELEIPRELFWKLKERKEVRVEDSPHITELRQH</sequence>
<dbReference type="FunFam" id="2.60.40.780:FF:000001">
    <property type="entry name" value="von Hippel-Lindau disease tumor suppressor"/>
    <property type="match status" value="1"/>
</dbReference>
<evidence type="ECO:0000313" key="5">
    <source>
        <dbReference type="Proteomes" id="UP001233172"/>
    </source>
</evidence>
<evidence type="ECO:0000256" key="1">
    <source>
        <dbReference type="ARBA" id="ARBA00010057"/>
    </source>
</evidence>
<comment type="similarity">
    <text evidence="1">Belongs to the VHL family.</text>
</comment>
<protein>
    <submittedName>
        <fullName evidence="4">von Hippel-Lindau disease tumor suppressor</fullName>
    </submittedName>
</protein>
<name>A0AAD8FEG0_BIOPF</name>
<dbReference type="AlphaFoldDB" id="A0AAD8FEG0"/>
<proteinExistence type="inferred from homology"/>
<dbReference type="Pfam" id="PF17211">
    <property type="entry name" value="VHL_C"/>
    <property type="match status" value="1"/>
</dbReference>
<dbReference type="SUPFAM" id="SSF49468">
    <property type="entry name" value="VHL"/>
    <property type="match status" value="1"/>
</dbReference>
<dbReference type="Gene3D" id="1.10.750.10">
    <property type="entry name" value="von Hippel-Lindau disease tumour suppressor, alpha domain"/>
    <property type="match status" value="1"/>
</dbReference>
<dbReference type="Pfam" id="PF01847">
    <property type="entry name" value="VHL"/>
    <property type="match status" value="1"/>
</dbReference>
<dbReference type="InterPro" id="IPR024053">
    <property type="entry name" value="VHL_beta_dom"/>
</dbReference>
<evidence type="ECO:0000313" key="4">
    <source>
        <dbReference type="EMBL" id="KAK0060441.1"/>
    </source>
</evidence>
<dbReference type="InterPro" id="IPR037139">
    <property type="entry name" value="VHL_alpha_dom_sf"/>
</dbReference>
<dbReference type="Gene3D" id="2.60.40.780">
    <property type="entry name" value="von Hippel-Lindau disease tumour suppressor, beta domain"/>
    <property type="match status" value="1"/>
</dbReference>
<feature type="domain" description="von Hippel-Lindau disease tumour suppressor beta" evidence="2">
    <location>
        <begin position="10"/>
        <end position="87"/>
    </location>
</feature>
<dbReference type="InterPro" id="IPR024048">
    <property type="entry name" value="VHL_alpha_dom"/>
</dbReference>
<dbReference type="Proteomes" id="UP001233172">
    <property type="component" value="Unassembled WGS sequence"/>
</dbReference>
<evidence type="ECO:0000259" key="3">
    <source>
        <dbReference type="Pfam" id="PF17211"/>
    </source>
</evidence>
<dbReference type="InterPro" id="IPR022772">
    <property type="entry name" value="VHL_tumour_suppress_b/a_dom"/>
</dbReference>